<accession>A0ABS7TF79</accession>
<comment type="caution">
    <text evidence="2">The sequence shown here is derived from an EMBL/GenBank/DDBJ whole genome shotgun (WGS) entry which is preliminary data.</text>
</comment>
<dbReference type="Proteomes" id="UP001430290">
    <property type="component" value="Unassembled WGS sequence"/>
</dbReference>
<reference evidence="2" key="1">
    <citation type="submission" date="2021-09" db="EMBL/GenBank/DDBJ databases">
        <authorList>
            <person name="Wu T."/>
            <person name="Guo S.Z."/>
        </authorList>
    </citation>
    <scope>NUCLEOTIDE SEQUENCE</scope>
    <source>
        <strain evidence="2">RSS-23</strain>
    </source>
</reference>
<dbReference type="EMBL" id="JAIQDJ010000004">
    <property type="protein sequence ID" value="MBZ4186475.1"/>
    <property type="molecule type" value="Genomic_DNA"/>
</dbReference>
<dbReference type="Gene3D" id="3.30.70.1290">
    <property type="entry name" value="Transposase IS200-like"/>
    <property type="match status" value="1"/>
</dbReference>
<dbReference type="SUPFAM" id="SSF143422">
    <property type="entry name" value="Transposase IS200-like"/>
    <property type="match status" value="1"/>
</dbReference>
<evidence type="ECO:0000313" key="2">
    <source>
        <dbReference type="EMBL" id="MBZ4186475.1"/>
    </source>
</evidence>
<dbReference type="PANTHER" id="PTHR36966">
    <property type="entry name" value="REP-ASSOCIATED TYROSINE TRANSPOSASE"/>
    <property type="match status" value="1"/>
</dbReference>
<organism evidence="2 3">
    <name type="scientific">Thermomonas beijingensis</name>
    <dbReference type="NCBI Taxonomy" id="2872701"/>
    <lineage>
        <taxon>Bacteria</taxon>
        <taxon>Pseudomonadati</taxon>
        <taxon>Pseudomonadota</taxon>
        <taxon>Gammaproteobacteria</taxon>
        <taxon>Lysobacterales</taxon>
        <taxon>Lysobacteraceae</taxon>
        <taxon>Thermomonas</taxon>
    </lineage>
</organism>
<dbReference type="InterPro" id="IPR036515">
    <property type="entry name" value="Transposase_17_sf"/>
</dbReference>
<dbReference type="PANTHER" id="PTHR36966:SF1">
    <property type="entry name" value="REP-ASSOCIATED TYROSINE TRANSPOSASE"/>
    <property type="match status" value="1"/>
</dbReference>
<feature type="domain" description="Transposase IS200-like" evidence="1">
    <location>
        <begin position="8"/>
        <end position="131"/>
    </location>
</feature>
<evidence type="ECO:0000313" key="3">
    <source>
        <dbReference type="Proteomes" id="UP001430290"/>
    </source>
</evidence>
<sequence>MRYRRANVEGGTYFFTVNLADRQADTLVRHIDALRESLHTMKAAHPFALVAMAVLPEHLHAIWRLPAGDADYSTRWALLKAGFSRRVQAGESISQSRAAKRERGLWQRRYWEHQIRDEDDLARHVDYTHFNPVKHGWVSAAADWPHSTLHAYAARGLVSPDWGVVNNDDAHCYGE</sequence>
<name>A0ABS7TF79_9GAMM</name>
<keyword evidence="3" id="KW-1185">Reference proteome</keyword>
<gene>
    <name evidence="2" type="ORF">K7B09_09080</name>
</gene>
<dbReference type="NCBIfam" id="NF047646">
    <property type="entry name" value="REP_Tyr_transpos"/>
    <property type="match status" value="1"/>
</dbReference>
<dbReference type="SMART" id="SM01321">
    <property type="entry name" value="Y1_Tnp"/>
    <property type="match status" value="1"/>
</dbReference>
<dbReference type="InterPro" id="IPR002686">
    <property type="entry name" value="Transposase_17"/>
</dbReference>
<dbReference type="InterPro" id="IPR052715">
    <property type="entry name" value="RAYT_transposase"/>
</dbReference>
<protein>
    <submittedName>
        <fullName evidence="2">Transposase</fullName>
    </submittedName>
</protein>
<evidence type="ECO:0000259" key="1">
    <source>
        <dbReference type="SMART" id="SM01321"/>
    </source>
</evidence>
<dbReference type="RefSeq" id="WP_223629152.1">
    <property type="nucleotide sequence ID" value="NZ_JAIQDJ010000004.1"/>
</dbReference>
<proteinExistence type="predicted"/>